<comment type="caution">
    <text evidence="1">The sequence shown here is derived from an EMBL/GenBank/DDBJ whole genome shotgun (WGS) entry which is preliminary data.</text>
</comment>
<proteinExistence type="predicted"/>
<organism evidence="1 2">
    <name type="scientific">Oryza meyeriana var. granulata</name>
    <dbReference type="NCBI Taxonomy" id="110450"/>
    <lineage>
        <taxon>Eukaryota</taxon>
        <taxon>Viridiplantae</taxon>
        <taxon>Streptophyta</taxon>
        <taxon>Embryophyta</taxon>
        <taxon>Tracheophyta</taxon>
        <taxon>Spermatophyta</taxon>
        <taxon>Magnoliopsida</taxon>
        <taxon>Liliopsida</taxon>
        <taxon>Poales</taxon>
        <taxon>Poaceae</taxon>
        <taxon>BOP clade</taxon>
        <taxon>Oryzoideae</taxon>
        <taxon>Oryzeae</taxon>
        <taxon>Oryzinae</taxon>
        <taxon>Oryza</taxon>
        <taxon>Oryza meyeriana</taxon>
    </lineage>
</organism>
<sequence length="66" mass="7094">MTPLYALSSSPTALPPPSVRVYLALLEIEAAPRLVPDATAPAFGWALPQQSPQLTHQLGTHTPRSY</sequence>
<protein>
    <submittedName>
        <fullName evidence="1">Uncharacterized protein</fullName>
    </submittedName>
</protein>
<keyword evidence="2" id="KW-1185">Reference proteome</keyword>
<dbReference type="Proteomes" id="UP000479710">
    <property type="component" value="Unassembled WGS sequence"/>
</dbReference>
<accession>A0A6G1DZ78</accession>
<reference evidence="1 2" key="1">
    <citation type="submission" date="2019-11" db="EMBL/GenBank/DDBJ databases">
        <title>Whole genome sequence of Oryza granulata.</title>
        <authorList>
            <person name="Li W."/>
        </authorList>
    </citation>
    <scope>NUCLEOTIDE SEQUENCE [LARGE SCALE GENOMIC DNA]</scope>
    <source>
        <strain evidence="2">cv. Menghai</strain>
        <tissue evidence="1">Leaf</tissue>
    </source>
</reference>
<dbReference type="AlphaFoldDB" id="A0A6G1DZ78"/>
<evidence type="ECO:0000313" key="1">
    <source>
        <dbReference type="EMBL" id="KAF0917424.1"/>
    </source>
</evidence>
<evidence type="ECO:0000313" key="2">
    <source>
        <dbReference type="Proteomes" id="UP000479710"/>
    </source>
</evidence>
<name>A0A6G1DZ78_9ORYZ</name>
<dbReference type="EMBL" id="SPHZ02000005">
    <property type="protein sequence ID" value="KAF0917424.1"/>
    <property type="molecule type" value="Genomic_DNA"/>
</dbReference>
<gene>
    <name evidence="1" type="ORF">E2562_017870</name>
</gene>